<dbReference type="AlphaFoldDB" id="D3Q1S5"/>
<evidence type="ECO:0000256" key="2">
    <source>
        <dbReference type="ARBA" id="ARBA00022448"/>
    </source>
</evidence>
<dbReference type="InterPro" id="IPR051393">
    <property type="entry name" value="ABC_transporter_permease"/>
</dbReference>
<sequence length="299" mass="33334">MARNPTKAHTRWFTPYVFLAPYLVLFSVFVLAPAVYGLWISLHEWDYMLPSQPWVGLDNYVDLFDSESLVFGDFWSSMSATGIFTVASVPFLVVIPLGIALLLNRKFPGRNVFRAIYFAPYVLGVAVVGLLWRFLLDPNIGGVNYLLGLLGLPDDIAWVNSLPWGWIALVGMTVWWTLGFNAVIYLAGLQDVPRHLYEAAELDGATAWQRFWHVTLPGLRPVTAFVVTVTILASANMFGQSYLVTQGAPGDDTRTAIMYIAEEGLRAFRMGNAAAMGFVLALILGVISVLNFRLLRYKE</sequence>
<proteinExistence type="inferred from homology"/>
<dbReference type="Gene3D" id="1.10.3720.10">
    <property type="entry name" value="MetI-like"/>
    <property type="match status" value="1"/>
</dbReference>
<evidence type="ECO:0000256" key="5">
    <source>
        <dbReference type="ARBA" id="ARBA00022989"/>
    </source>
</evidence>
<dbReference type="CDD" id="cd06261">
    <property type="entry name" value="TM_PBP2"/>
    <property type="match status" value="1"/>
</dbReference>
<dbReference type="PANTHER" id="PTHR30193:SF37">
    <property type="entry name" value="INNER MEMBRANE ABC TRANSPORTER PERMEASE PROTEIN YCJO"/>
    <property type="match status" value="1"/>
</dbReference>
<feature type="transmembrane region" description="Helical" evidence="7">
    <location>
        <begin position="12"/>
        <end position="39"/>
    </location>
</feature>
<dbReference type="STRING" id="446470.Snas_0204"/>
<dbReference type="GO" id="GO:0055085">
    <property type="term" value="P:transmembrane transport"/>
    <property type="evidence" value="ECO:0007669"/>
    <property type="project" value="InterPro"/>
</dbReference>
<dbReference type="InterPro" id="IPR000515">
    <property type="entry name" value="MetI-like"/>
</dbReference>
<dbReference type="Pfam" id="PF00528">
    <property type="entry name" value="BPD_transp_1"/>
    <property type="match status" value="1"/>
</dbReference>
<feature type="transmembrane region" description="Helical" evidence="7">
    <location>
        <begin position="115"/>
        <end position="135"/>
    </location>
</feature>
<evidence type="ECO:0000259" key="8">
    <source>
        <dbReference type="PROSITE" id="PS50928"/>
    </source>
</evidence>
<feature type="domain" description="ABC transmembrane type-1" evidence="8">
    <location>
        <begin position="78"/>
        <end position="291"/>
    </location>
</feature>
<dbReference type="HOGENOM" id="CLU_016047_0_2_11"/>
<keyword evidence="6 7" id="KW-0472">Membrane</keyword>
<dbReference type="PROSITE" id="PS50928">
    <property type="entry name" value="ABC_TM1"/>
    <property type="match status" value="1"/>
</dbReference>
<accession>D3Q1S5</accession>
<comment type="similarity">
    <text evidence="7">Belongs to the binding-protein-dependent transport system permease family.</text>
</comment>
<dbReference type="eggNOG" id="COG1175">
    <property type="taxonomic scope" value="Bacteria"/>
</dbReference>
<evidence type="ECO:0000256" key="7">
    <source>
        <dbReference type="RuleBase" id="RU363032"/>
    </source>
</evidence>
<dbReference type="KEGG" id="sna:Snas_0204"/>
<keyword evidence="2 7" id="KW-0813">Transport</keyword>
<gene>
    <name evidence="9" type="ordered locus">Snas_0204</name>
</gene>
<feature type="transmembrane region" description="Helical" evidence="7">
    <location>
        <begin position="273"/>
        <end position="295"/>
    </location>
</feature>
<feature type="transmembrane region" description="Helical" evidence="7">
    <location>
        <begin position="219"/>
        <end position="239"/>
    </location>
</feature>
<organism evidence="9 10">
    <name type="scientific">Stackebrandtia nassauensis (strain DSM 44728 / CIP 108903 / NRRL B-16338 / NBRC 102104 / LLR-40K-21)</name>
    <dbReference type="NCBI Taxonomy" id="446470"/>
    <lineage>
        <taxon>Bacteria</taxon>
        <taxon>Bacillati</taxon>
        <taxon>Actinomycetota</taxon>
        <taxon>Actinomycetes</taxon>
        <taxon>Glycomycetales</taxon>
        <taxon>Glycomycetaceae</taxon>
        <taxon>Stackebrandtia</taxon>
    </lineage>
</organism>
<evidence type="ECO:0000256" key="4">
    <source>
        <dbReference type="ARBA" id="ARBA00022692"/>
    </source>
</evidence>
<protein>
    <submittedName>
        <fullName evidence="9">Binding-protein-dependent transport systems inner membrane component</fullName>
    </submittedName>
</protein>
<feature type="transmembrane region" description="Helical" evidence="7">
    <location>
        <begin position="83"/>
        <end position="103"/>
    </location>
</feature>
<evidence type="ECO:0000256" key="3">
    <source>
        <dbReference type="ARBA" id="ARBA00022475"/>
    </source>
</evidence>
<dbReference type="InterPro" id="IPR035906">
    <property type="entry name" value="MetI-like_sf"/>
</dbReference>
<dbReference type="SUPFAM" id="SSF161098">
    <property type="entry name" value="MetI-like"/>
    <property type="match status" value="1"/>
</dbReference>
<keyword evidence="10" id="KW-1185">Reference proteome</keyword>
<evidence type="ECO:0000256" key="6">
    <source>
        <dbReference type="ARBA" id="ARBA00023136"/>
    </source>
</evidence>
<dbReference type="RefSeq" id="WP_013015494.1">
    <property type="nucleotide sequence ID" value="NC_013947.1"/>
</dbReference>
<evidence type="ECO:0000313" key="9">
    <source>
        <dbReference type="EMBL" id="ADD39923.1"/>
    </source>
</evidence>
<evidence type="ECO:0000313" key="10">
    <source>
        <dbReference type="Proteomes" id="UP000000844"/>
    </source>
</evidence>
<keyword evidence="5 7" id="KW-1133">Transmembrane helix</keyword>
<feature type="transmembrane region" description="Helical" evidence="7">
    <location>
        <begin position="164"/>
        <end position="187"/>
    </location>
</feature>
<name>D3Q1S5_STANL</name>
<dbReference type="PANTHER" id="PTHR30193">
    <property type="entry name" value="ABC TRANSPORTER PERMEASE PROTEIN"/>
    <property type="match status" value="1"/>
</dbReference>
<keyword evidence="3" id="KW-1003">Cell membrane</keyword>
<dbReference type="Proteomes" id="UP000000844">
    <property type="component" value="Chromosome"/>
</dbReference>
<dbReference type="GO" id="GO:0005886">
    <property type="term" value="C:plasma membrane"/>
    <property type="evidence" value="ECO:0007669"/>
    <property type="project" value="UniProtKB-SubCell"/>
</dbReference>
<reference evidence="9 10" key="1">
    <citation type="journal article" date="2009" name="Stand. Genomic Sci.">
        <title>Complete genome sequence of Stackebrandtia nassauensis type strain (LLR-40K-21).</title>
        <authorList>
            <person name="Munk C."/>
            <person name="Lapidus A."/>
            <person name="Copeland A."/>
            <person name="Jando M."/>
            <person name="Mayilraj S."/>
            <person name="Glavina Del Rio T."/>
            <person name="Nolan M."/>
            <person name="Chen F."/>
            <person name="Lucas S."/>
            <person name="Tice H."/>
            <person name="Cheng J.F."/>
            <person name="Han C."/>
            <person name="Detter J.C."/>
            <person name="Bruce D."/>
            <person name="Goodwin L."/>
            <person name="Chain P."/>
            <person name="Pitluck S."/>
            <person name="Goker M."/>
            <person name="Ovchinikova G."/>
            <person name="Pati A."/>
            <person name="Ivanova N."/>
            <person name="Mavromatis K."/>
            <person name="Chen A."/>
            <person name="Palaniappan K."/>
            <person name="Land M."/>
            <person name="Hauser L."/>
            <person name="Chang Y.J."/>
            <person name="Jeffries C.D."/>
            <person name="Bristow J."/>
            <person name="Eisen J.A."/>
            <person name="Markowitz V."/>
            <person name="Hugenholtz P."/>
            <person name="Kyrpides N.C."/>
            <person name="Klenk H.P."/>
        </authorList>
    </citation>
    <scope>NUCLEOTIDE SEQUENCE [LARGE SCALE GENOMIC DNA]</scope>
    <source>
        <strain evidence="10">DSM 44728 / CIP 108903 / NRRL B-16338 / NBRC 102104 / LLR-40K-21</strain>
    </source>
</reference>
<evidence type="ECO:0000256" key="1">
    <source>
        <dbReference type="ARBA" id="ARBA00004651"/>
    </source>
</evidence>
<dbReference type="EMBL" id="CP001778">
    <property type="protein sequence ID" value="ADD39923.1"/>
    <property type="molecule type" value="Genomic_DNA"/>
</dbReference>
<dbReference type="OrthoDB" id="4790574at2"/>
<comment type="subcellular location">
    <subcellularLocation>
        <location evidence="1 7">Cell membrane</location>
        <topology evidence="1 7">Multi-pass membrane protein</topology>
    </subcellularLocation>
</comment>
<keyword evidence="4 7" id="KW-0812">Transmembrane</keyword>